<feature type="transmembrane region" description="Helical" evidence="6">
    <location>
        <begin position="272"/>
        <end position="290"/>
    </location>
</feature>
<dbReference type="InterPro" id="IPR000620">
    <property type="entry name" value="EamA_dom"/>
</dbReference>
<evidence type="ECO:0000256" key="6">
    <source>
        <dbReference type="SAM" id="Phobius"/>
    </source>
</evidence>
<dbReference type="Proteomes" id="UP000032604">
    <property type="component" value="Chromosome"/>
</dbReference>
<feature type="transmembrane region" description="Helical" evidence="6">
    <location>
        <begin position="44"/>
        <end position="62"/>
    </location>
</feature>
<feature type="domain" description="EamA" evidence="7">
    <location>
        <begin position="153"/>
        <end position="286"/>
    </location>
</feature>
<reference evidence="8 10" key="1">
    <citation type="journal article" date="2015" name="Genome Announc.">
        <title>Complete Genome Sequence of Clavibacter michiganensis subsp. insidiosus R1-1 Using PacBio Single-Molecule Real-Time Technology.</title>
        <authorList>
            <person name="Lu Y."/>
            <person name="Samac D.A."/>
            <person name="Glazebrook J."/>
            <person name="Ishimaru C.A."/>
        </authorList>
    </citation>
    <scope>NUCLEOTIDE SEQUENCE [LARGE SCALE GENOMIC DNA]</scope>
    <source>
        <strain evidence="8 10">R1-1</strain>
    </source>
</reference>
<gene>
    <name evidence="9" type="ORF">DZF93_00585</name>
    <name evidence="8" type="ORF">VO01_05775</name>
</gene>
<name>A0A0D5CGC3_9MICO</name>
<feature type="transmembrane region" description="Helical" evidence="6">
    <location>
        <begin position="100"/>
        <end position="119"/>
    </location>
</feature>
<dbReference type="RefSeq" id="WP_045527497.1">
    <property type="nucleotide sequence ID" value="NZ_CP011043.1"/>
</dbReference>
<evidence type="ECO:0000256" key="3">
    <source>
        <dbReference type="ARBA" id="ARBA00022692"/>
    </source>
</evidence>
<dbReference type="AlphaFoldDB" id="A0A0D5CGC3"/>
<dbReference type="HOGENOM" id="CLU_033863_2_2_11"/>
<dbReference type="PATRIC" id="fig|33014.5.peg.1201"/>
<comment type="similarity">
    <text evidence="2">Belongs to the EamA transporter family.</text>
</comment>
<keyword evidence="5 6" id="KW-0472">Membrane</keyword>
<dbReference type="Proteomes" id="UP000266634">
    <property type="component" value="Unassembled WGS sequence"/>
</dbReference>
<feature type="transmembrane region" description="Helical" evidence="6">
    <location>
        <begin position="126"/>
        <end position="144"/>
    </location>
</feature>
<keyword evidence="4 6" id="KW-1133">Transmembrane helix</keyword>
<evidence type="ECO:0000313" key="10">
    <source>
        <dbReference type="Proteomes" id="UP000032604"/>
    </source>
</evidence>
<protein>
    <submittedName>
        <fullName evidence="8">ABC transporter permease</fullName>
    </submittedName>
    <submittedName>
        <fullName evidence="9">EamA family transporter</fullName>
    </submittedName>
</protein>
<proteinExistence type="inferred from homology"/>
<feature type="transmembrane region" description="Helical" evidence="6">
    <location>
        <begin position="247"/>
        <end position="266"/>
    </location>
</feature>
<dbReference type="EMBL" id="QWEA01000005">
    <property type="protein sequence ID" value="RIJ45023.1"/>
    <property type="molecule type" value="Genomic_DNA"/>
</dbReference>
<evidence type="ECO:0000256" key="2">
    <source>
        <dbReference type="ARBA" id="ARBA00007362"/>
    </source>
</evidence>
<evidence type="ECO:0000256" key="5">
    <source>
        <dbReference type="ARBA" id="ARBA00023136"/>
    </source>
</evidence>
<evidence type="ECO:0000256" key="4">
    <source>
        <dbReference type="ARBA" id="ARBA00022989"/>
    </source>
</evidence>
<dbReference type="PANTHER" id="PTHR32322">
    <property type="entry name" value="INNER MEMBRANE TRANSPORTER"/>
    <property type="match status" value="1"/>
</dbReference>
<dbReference type="GO" id="GO:0016020">
    <property type="term" value="C:membrane"/>
    <property type="evidence" value="ECO:0007669"/>
    <property type="project" value="UniProtKB-SubCell"/>
</dbReference>
<evidence type="ECO:0000313" key="8">
    <source>
        <dbReference type="EMBL" id="AJW78703.1"/>
    </source>
</evidence>
<accession>A0A0D5CGC3</accession>
<keyword evidence="3 6" id="KW-0812">Transmembrane</keyword>
<evidence type="ECO:0000259" key="7">
    <source>
        <dbReference type="Pfam" id="PF00892"/>
    </source>
</evidence>
<comment type="subcellular location">
    <subcellularLocation>
        <location evidence="1">Membrane</location>
        <topology evidence="1">Multi-pass membrane protein</topology>
    </subcellularLocation>
</comment>
<feature type="transmembrane region" description="Helical" evidence="6">
    <location>
        <begin position="217"/>
        <end position="235"/>
    </location>
</feature>
<dbReference type="SUPFAM" id="SSF103481">
    <property type="entry name" value="Multidrug resistance efflux transporter EmrE"/>
    <property type="match status" value="2"/>
</dbReference>
<dbReference type="PANTHER" id="PTHR32322:SF2">
    <property type="entry name" value="EAMA DOMAIN-CONTAINING PROTEIN"/>
    <property type="match status" value="1"/>
</dbReference>
<evidence type="ECO:0000313" key="9">
    <source>
        <dbReference type="EMBL" id="RIJ45023.1"/>
    </source>
</evidence>
<evidence type="ECO:0000256" key="1">
    <source>
        <dbReference type="ARBA" id="ARBA00004141"/>
    </source>
</evidence>
<feature type="transmembrane region" description="Helical" evidence="6">
    <location>
        <begin position="184"/>
        <end position="205"/>
    </location>
</feature>
<organism evidence="8 10">
    <name type="scientific">Clavibacter michiganensis subsp. insidiosus</name>
    <dbReference type="NCBI Taxonomy" id="33014"/>
    <lineage>
        <taxon>Bacteria</taxon>
        <taxon>Bacillati</taxon>
        <taxon>Actinomycetota</taxon>
        <taxon>Actinomycetes</taxon>
        <taxon>Micrococcales</taxon>
        <taxon>Microbacteriaceae</taxon>
        <taxon>Clavibacter</taxon>
    </lineage>
</organism>
<dbReference type="InterPro" id="IPR050638">
    <property type="entry name" value="AA-Vitamin_Transporters"/>
</dbReference>
<sequence>MTSPGRSVRIPGSAGIAAAAAVAPIVWGSTYVVTTELLPPGHSMTASVLRALPAGLLLLAIRSGLPPRGWRVRTAVLGMLNIGFFFPLLFIAAYRLPGGLASVVGALQPILIIGLTLVLRWGRPSNAHLLGGLVALIGVSLVSVNENASFDALGFVAAVLGTVSMASGILLTRRWGTPPNTHPLNSTAWQLIVGGVAIIPLIPIFDSGPWEPTAAGVAGYAWLTLVGGALAYSLWFRGARALPSTGIALLGVLSPVTAATLGWVLLGQELSPLQVVGFVIALGGSLGGQLTPAYKTRPVLTQATS</sequence>
<dbReference type="OrthoDB" id="5430053at2"/>
<dbReference type="InterPro" id="IPR037185">
    <property type="entry name" value="EmrE-like"/>
</dbReference>
<dbReference type="Pfam" id="PF00892">
    <property type="entry name" value="EamA"/>
    <property type="match status" value="2"/>
</dbReference>
<feature type="transmembrane region" description="Helical" evidence="6">
    <location>
        <begin position="150"/>
        <end position="172"/>
    </location>
</feature>
<dbReference type="EMBL" id="CP011043">
    <property type="protein sequence ID" value="AJW78703.1"/>
    <property type="molecule type" value="Genomic_DNA"/>
</dbReference>
<dbReference type="KEGG" id="cmh:VO01_05775"/>
<reference evidence="9 11" key="2">
    <citation type="submission" date="2018-08" db="EMBL/GenBank/DDBJ databases">
        <title>Genome Sequence of Clavibacter michiganensis Subspecies type strains, and the Atypical Peach-Colored Strains Isolated from Tomato.</title>
        <authorList>
            <person name="Osdaghi E."/>
            <person name="Portier P."/>
            <person name="Briand M."/>
            <person name="Jacques M.-A."/>
        </authorList>
    </citation>
    <scope>NUCLEOTIDE SEQUENCE [LARGE SCALE GENOMIC DNA]</scope>
    <source>
        <strain evidence="9 11">CFBP 6488</strain>
    </source>
</reference>
<feature type="domain" description="EamA" evidence="7">
    <location>
        <begin position="19"/>
        <end position="143"/>
    </location>
</feature>
<feature type="transmembrane region" description="Helical" evidence="6">
    <location>
        <begin position="74"/>
        <end position="94"/>
    </location>
</feature>
<evidence type="ECO:0000313" key="11">
    <source>
        <dbReference type="Proteomes" id="UP000266634"/>
    </source>
</evidence>